<dbReference type="NCBIfam" id="NF041278">
    <property type="entry name" value="CmcJ_NvfI_EfuI"/>
    <property type="match status" value="1"/>
</dbReference>
<accession>A0A2J6T5S3</accession>
<keyword evidence="3" id="KW-1185">Reference proteome</keyword>
<comment type="similarity">
    <text evidence="1">Belongs to the asaB hydroxylase/desaturase family.</text>
</comment>
<dbReference type="InParanoid" id="A0A2J6T5S3"/>
<protein>
    <submittedName>
        <fullName evidence="2">Uncharacterized protein</fullName>
    </submittedName>
</protein>
<dbReference type="AlphaFoldDB" id="A0A2J6T5S3"/>
<dbReference type="EMBL" id="KZ613822">
    <property type="protein sequence ID" value="PMD58369.1"/>
    <property type="molecule type" value="Genomic_DNA"/>
</dbReference>
<name>A0A2J6T5S3_9HELO</name>
<dbReference type="InterPro" id="IPR044053">
    <property type="entry name" value="AsaB-like"/>
</dbReference>
<dbReference type="RefSeq" id="XP_024735273.1">
    <property type="nucleotide sequence ID" value="XM_024885882.1"/>
</dbReference>
<dbReference type="GeneID" id="36593959"/>
<organism evidence="2 3">
    <name type="scientific">Hyaloscypha bicolor E</name>
    <dbReference type="NCBI Taxonomy" id="1095630"/>
    <lineage>
        <taxon>Eukaryota</taxon>
        <taxon>Fungi</taxon>
        <taxon>Dikarya</taxon>
        <taxon>Ascomycota</taxon>
        <taxon>Pezizomycotina</taxon>
        <taxon>Leotiomycetes</taxon>
        <taxon>Helotiales</taxon>
        <taxon>Hyaloscyphaceae</taxon>
        <taxon>Hyaloscypha</taxon>
        <taxon>Hyaloscypha bicolor</taxon>
    </lineage>
</organism>
<gene>
    <name evidence="2" type="ORF">K444DRAFT_653457</name>
</gene>
<evidence type="ECO:0000313" key="3">
    <source>
        <dbReference type="Proteomes" id="UP000235371"/>
    </source>
</evidence>
<reference evidence="2 3" key="1">
    <citation type="submission" date="2016-04" db="EMBL/GenBank/DDBJ databases">
        <title>A degradative enzymes factory behind the ericoid mycorrhizal symbiosis.</title>
        <authorList>
            <consortium name="DOE Joint Genome Institute"/>
            <person name="Martino E."/>
            <person name="Morin E."/>
            <person name="Grelet G."/>
            <person name="Kuo A."/>
            <person name="Kohler A."/>
            <person name="Daghino S."/>
            <person name="Barry K."/>
            <person name="Choi C."/>
            <person name="Cichocki N."/>
            <person name="Clum A."/>
            <person name="Copeland A."/>
            <person name="Hainaut M."/>
            <person name="Haridas S."/>
            <person name="Labutti K."/>
            <person name="Lindquist E."/>
            <person name="Lipzen A."/>
            <person name="Khouja H.-R."/>
            <person name="Murat C."/>
            <person name="Ohm R."/>
            <person name="Olson A."/>
            <person name="Spatafora J."/>
            <person name="Veneault-Fourrey C."/>
            <person name="Henrissat B."/>
            <person name="Grigoriev I."/>
            <person name="Martin F."/>
            <person name="Perotto S."/>
        </authorList>
    </citation>
    <scope>NUCLEOTIDE SEQUENCE [LARGE SCALE GENOMIC DNA]</scope>
    <source>
        <strain evidence="2 3">E</strain>
    </source>
</reference>
<dbReference type="STRING" id="1095630.A0A2J6T5S3"/>
<dbReference type="OrthoDB" id="412788at2759"/>
<dbReference type="GO" id="GO:0016491">
    <property type="term" value="F:oxidoreductase activity"/>
    <property type="evidence" value="ECO:0007669"/>
    <property type="project" value="InterPro"/>
</dbReference>
<dbReference type="PANTHER" id="PTHR34598:SF3">
    <property type="entry name" value="OXIDOREDUCTASE AN1597"/>
    <property type="match status" value="1"/>
</dbReference>
<dbReference type="Proteomes" id="UP000235371">
    <property type="component" value="Unassembled WGS sequence"/>
</dbReference>
<dbReference type="PANTHER" id="PTHR34598">
    <property type="entry name" value="BLL6449 PROTEIN"/>
    <property type="match status" value="1"/>
</dbReference>
<proteinExistence type="inferred from homology"/>
<sequence length="300" mass="34355">MAATLAATPTPSALPNSHEFDVNGTKRDVVTELYFLKRLDHPVEAIDLRLPDVEEHFQKLDDLNQLHQVIVHDIRGEEAKYTLDKNGFQYIPHEVKELQDWSNEEEVERVLIPATDELVKRATGAFKTILFKHRIRNKAEDKAKRQDSVAPAHSVHSDMTPIGAMNTLKNIVKDNPAELDSLLKTRIMVMNVWRPLKTIQKDPLTVCDWTTVDAKNDLAGSRLIWKDGSWHEFGKVHFSERQKWFYLGGQRPDEALLFKQFDSKVENGVSLPHSAFVDSQFATAEPRESIEIKMFAFISE</sequence>
<evidence type="ECO:0000256" key="1">
    <source>
        <dbReference type="ARBA" id="ARBA00023604"/>
    </source>
</evidence>
<evidence type="ECO:0000313" key="2">
    <source>
        <dbReference type="EMBL" id="PMD58369.1"/>
    </source>
</evidence>